<dbReference type="InterPro" id="IPR003439">
    <property type="entry name" value="ABC_transporter-like_ATP-bd"/>
</dbReference>
<keyword evidence="3" id="KW-1003">Cell membrane</keyword>
<evidence type="ECO:0000259" key="8">
    <source>
        <dbReference type="PROSITE" id="PS50893"/>
    </source>
</evidence>
<dbReference type="InterPro" id="IPR017871">
    <property type="entry name" value="ABC_transporter-like_CS"/>
</dbReference>
<proteinExistence type="predicted"/>
<dbReference type="Proteomes" id="UP000298017">
    <property type="component" value="Unassembled WGS sequence"/>
</dbReference>
<feature type="domain" description="ABC transporter" evidence="8">
    <location>
        <begin position="2"/>
        <end position="249"/>
    </location>
</feature>
<evidence type="ECO:0000256" key="1">
    <source>
        <dbReference type="ARBA" id="ARBA00004202"/>
    </source>
</evidence>
<evidence type="ECO:0000256" key="5">
    <source>
        <dbReference type="ARBA" id="ARBA00022840"/>
    </source>
</evidence>
<keyword evidence="2" id="KW-0813">Transport</keyword>
<feature type="region of interest" description="Disordered" evidence="7">
    <location>
        <begin position="262"/>
        <end position="302"/>
    </location>
</feature>
<dbReference type="SMART" id="SM00382">
    <property type="entry name" value="AAA"/>
    <property type="match status" value="1"/>
</dbReference>
<dbReference type="GO" id="GO:0016887">
    <property type="term" value="F:ATP hydrolysis activity"/>
    <property type="evidence" value="ECO:0007669"/>
    <property type="project" value="InterPro"/>
</dbReference>
<evidence type="ECO:0000256" key="2">
    <source>
        <dbReference type="ARBA" id="ARBA00022448"/>
    </source>
</evidence>
<dbReference type="GeneID" id="93233087"/>
<keyword evidence="6" id="KW-0472">Membrane</keyword>
<dbReference type="SUPFAM" id="SSF52540">
    <property type="entry name" value="P-loop containing nucleoside triphosphate hydrolases"/>
    <property type="match status" value="1"/>
</dbReference>
<evidence type="ECO:0000256" key="3">
    <source>
        <dbReference type="ARBA" id="ARBA00022475"/>
    </source>
</evidence>
<dbReference type="InterPro" id="IPR027417">
    <property type="entry name" value="P-loop_NTPase"/>
</dbReference>
<keyword evidence="4" id="KW-0547">Nucleotide-binding</keyword>
<gene>
    <name evidence="9" type="ORF">E4P33_01835</name>
</gene>
<name>A0AAX2SGY0_KOCRH</name>
<dbReference type="PANTHER" id="PTHR42788:SF7">
    <property type="entry name" value="NITRATE ABC TRANSPORTER ATP-BINDING PROTEIN"/>
    <property type="match status" value="1"/>
</dbReference>
<evidence type="ECO:0000313" key="9">
    <source>
        <dbReference type="EMBL" id="TFI03274.1"/>
    </source>
</evidence>
<dbReference type="GO" id="GO:0005524">
    <property type="term" value="F:ATP binding"/>
    <property type="evidence" value="ECO:0007669"/>
    <property type="project" value="UniProtKB-KW"/>
</dbReference>
<comment type="caution">
    <text evidence="9">The sequence shown here is derived from an EMBL/GenBank/DDBJ whole genome shotgun (WGS) entry which is preliminary data.</text>
</comment>
<dbReference type="EMBL" id="SPNK01000001">
    <property type="protein sequence ID" value="TFI03274.1"/>
    <property type="molecule type" value="Genomic_DNA"/>
</dbReference>
<protein>
    <submittedName>
        <fullName evidence="9">ATP-binding cassette domain-containing protein</fullName>
    </submittedName>
</protein>
<accession>A0AAX2SGY0</accession>
<feature type="compositionally biased region" description="Low complexity" evidence="7">
    <location>
        <begin position="269"/>
        <end position="282"/>
    </location>
</feature>
<comment type="subcellular location">
    <subcellularLocation>
        <location evidence="1">Cell membrane</location>
        <topology evidence="1">Peripheral membrane protein</topology>
    </subcellularLocation>
</comment>
<evidence type="ECO:0000256" key="4">
    <source>
        <dbReference type="ARBA" id="ARBA00022741"/>
    </source>
</evidence>
<keyword evidence="5 9" id="KW-0067">ATP-binding</keyword>
<dbReference type="Pfam" id="PF00005">
    <property type="entry name" value="ABC_tran"/>
    <property type="match status" value="1"/>
</dbReference>
<dbReference type="AlphaFoldDB" id="A0AAX2SGY0"/>
<dbReference type="InterPro" id="IPR003593">
    <property type="entry name" value="AAA+_ATPase"/>
</dbReference>
<dbReference type="PROSITE" id="PS00211">
    <property type="entry name" value="ABC_TRANSPORTER_1"/>
    <property type="match status" value="1"/>
</dbReference>
<dbReference type="PANTHER" id="PTHR42788">
    <property type="entry name" value="TAURINE IMPORT ATP-BINDING PROTEIN-RELATED"/>
    <property type="match status" value="1"/>
</dbReference>
<evidence type="ECO:0000256" key="7">
    <source>
        <dbReference type="SAM" id="MobiDB-lite"/>
    </source>
</evidence>
<dbReference type="GO" id="GO:0005886">
    <property type="term" value="C:plasma membrane"/>
    <property type="evidence" value="ECO:0007669"/>
    <property type="project" value="UniProtKB-SubCell"/>
</dbReference>
<dbReference type="PROSITE" id="PS50893">
    <property type="entry name" value="ABC_TRANSPORTER_2"/>
    <property type="match status" value="1"/>
</dbReference>
<dbReference type="Gene3D" id="3.40.50.300">
    <property type="entry name" value="P-loop containing nucleotide triphosphate hydrolases"/>
    <property type="match status" value="1"/>
</dbReference>
<reference evidence="9 10" key="1">
    <citation type="submission" date="2019-03" db="EMBL/GenBank/DDBJ databases">
        <title>Genome Sequencing and Assembly of Various Microbes Isolated from Alder Root Nodule.</title>
        <authorList>
            <person name="Swanson E."/>
            <person name="Sevigny J.L."/>
            <person name="Pesce C."/>
            <person name="Davis I."/>
            <person name="Kleiner V."/>
            <person name="Tisa L."/>
        </authorList>
    </citation>
    <scope>NUCLEOTIDE SEQUENCE [LARGE SCALE GENOMIC DNA]</scope>
    <source>
        <strain evidence="9 10">4R-31</strain>
    </source>
</reference>
<dbReference type="RefSeq" id="WP_019309371.1">
    <property type="nucleotide sequence ID" value="NZ_CABMOG010000005.1"/>
</dbReference>
<evidence type="ECO:0000313" key="10">
    <source>
        <dbReference type="Proteomes" id="UP000298017"/>
    </source>
</evidence>
<dbReference type="InterPro" id="IPR050166">
    <property type="entry name" value="ABC_transporter_ATP-bind"/>
</dbReference>
<keyword evidence="10" id="KW-1185">Reference proteome</keyword>
<evidence type="ECO:0000256" key="6">
    <source>
        <dbReference type="ARBA" id="ARBA00023136"/>
    </source>
</evidence>
<organism evidence="9 10">
    <name type="scientific">Kocuria rhizophila</name>
    <dbReference type="NCBI Taxonomy" id="72000"/>
    <lineage>
        <taxon>Bacteria</taxon>
        <taxon>Bacillati</taxon>
        <taxon>Actinomycetota</taxon>
        <taxon>Actinomycetes</taxon>
        <taxon>Micrococcales</taxon>
        <taxon>Micrococcaceae</taxon>
        <taxon>Kocuria</taxon>
    </lineage>
</organism>
<sequence length="302" mass="32486">MLTVDDVRKTFFAGTVNERVALNGVSLTVNEGDFVTVIGSNGAGKSTLLNTVSGTIIPDSGEIRVGERVVTRLPEHRKAKWISRVFQDPMKGSSPTLTIEQNMAIAQRRGRSRGLSRGVTRARREEFRKELATLELGLENRLGAKVGLLSGGQRQALSLLMATFSAPEILLLDEHTAALDPQRAQHVTEITERIVNERHLTTLMVTHNMEQALRLGNRLIMMHEGRILFELDAQQKAEATVADLLAEFRKLQAATGEPALDDATLLETARSAAPSAAPSRGVPAGGAPTGGSSAAEVAPEGQ</sequence>